<dbReference type="PRINTS" id="PR00924">
    <property type="entry name" value="ALKEXNUCLASE"/>
</dbReference>
<dbReference type="EMBL" id="AY644454">
    <property type="protein sequence ID" value="AAU84516.1"/>
    <property type="molecule type" value="Genomic_DNA"/>
</dbReference>
<keyword evidence="1" id="KW-1048">Host nucleus</keyword>
<keyword evidence="2" id="KW-0945">Host-virus interaction</keyword>
<keyword evidence="5" id="KW-0378">Hydrolase</keyword>
<dbReference type="GO" id="GO:0003677">
    <property type="term" value="F:DNA binding"/>
    <property type="evidence" value="ECO:0007669"/>
    <property type="project" value="InterPro"/>
</dbReference>
<dbReference type="GO" id="GO:0004519">
    <property type="term" value="F:endonuclease activity"/>
    <property type="evidence" value="ECO:0007669"/>
    <property type="project" value="UniProtKB-KW"/>
</dbReference>
<dbReference type="InterPro" id="IPR011604">
    <property type="entry name" value="PDDEXK-like_dom_sf"/>
</dbReference>
<keyword evidence="7" id="KW-1035">Host cytoplasm</keyword>
<dbReference type="InterPro" id="IPR011335">
    <property type="entry name" value="Restrct_endonuc-II-like"/>
</dbReference>
<evidence type="ECO:0000256" key="7">
    <source>
        <dbReference type="ARBA" id="ARBA00023200"/>
    </source>
</evidence>
<dbReference type="InterPro" id="IPR001616">
    <property type="entry name" value="Herpes_alk_exo"/>
</dbReference>
<sequence length="559" mass="61870">MNPFEGAETASYDSDFFPPASKRRRVQAYDPSFYTEDSSQLYGPLPETEIICFRDALLMGAPQRLEESLRNFSFPRYAAEAAASEEGLAALRDLPPRCHRLAYLYELAHRLELEGFYIGVTERLFGQSAYAPPDRCARRLMTSMSDAQAAAVFLAFERETILQRDCDLWLTLRQGLMTASAVQAFLKRAPEQQPDVLGLSKNLSFASEAAAFGCVNERCARLLLLTYVCGHPQRQFRSGQTCNDDSASSAFNEHGSGLLMDLNTGMIGASMDVFSCPRDERLCLQLPNPELGDALGIYEIKCRAKYNFSPVFSSGLMNAYEALIADPGPKTFADFLFSIRAPGVNWFSSNGMPSAREALVTTDEAWQRGPKKVRACYIGTDLEKRLLALNRENRSLVTVFRVCAENRTVQPYRFKNGTCAFQVPVFLNPKHENAKQLLVQSYVAASYYPGRLLRAHLVTLYARERAPEESGVAFSLLGGLDPERPPASLPACLGLPVALQVTPFVFDEGCLNEIQRTAVGAWKRAVYERWDVGVAEAPRGSVTRAASPVSDGAAVTRET</sequence>
<dbReference type="Gene3D" id="3.90.320.10">
    <property type="match status" value="1"/>
</dbReference>
<keyword evidence="6" id="KW-0269">Exonuclease</keyword>
<evidence type="ECO:0000256" key="3">
    <source>
        <dbReference type="ARBA" id="ARBA00022722"/>
    </source>
</evidence>
<reference evidence="8" key="1">
    <citation type="journal article" date="2004" name="Curr. Biol.">
        <title>Tumor outbreaks in marine turtles are not due to recent herpesvirus mutations.</title>
        <authorList>
            <person name="Herbst L."/>
            <person name="Ene A."/>
            <person name="Su M."/>
            <person name="Desalle R."/>
            <person name="Lenz J."/>
        </authorList>
    </citation>
    <scope>NUCLEOTIDE SEQUENCE</scope>
    <source>
        <strain evidence="8">FL var A</strain>
    </source>
</reference>
<name>Q5Y952_9ALPH</name>
<keyword evidence="3" id="KW-0540">Nuclease</keyword>
<dbReference type="SUPFAM" id="SSF52980">
    <property type="entry name" value="Restriction endonuclease-like"/>
    <property type="match status" value="1"/>
</dbReference>
<dbReference type="Pfam" id="PF01771">
    <property type="entry name" value="Viral_alk_exo"/>
    <property type="match status" value="1"/>
</dbReference>
<dbReference type="HAMAP" id="MF_04009">
    <property type="entry name" value="HSV_AN"/>
    <property type="match status" value="1"/>
</dbReference>
<evidence type="ECO:0000256" key="5">
    <source>
        <dbReference type="ARBA" id="ARBA00022801"/>
    </source>
</evidence>
<accession>Q5Y952</accession>
<evidence type="ECO:0000256" key="4">
    <source>
        <dbReference type="ARBA" id="ARBA00022759"/>
    </source>
</evidence>
<dbReference type="GO" id="GO:0004527">
    <property type="term" value="F:exonuclease activity"/>
    <property type="evidence" value="ECO:0007669"/>
    <property type="project" value="UniProtKB-KW"/>
</dbReference>
<dbReference type="InterPro" id="IPR034720">
    <property type="entry name" value="Viral_alk_exo"/>
</dbReference>
<proteinExistence type="inferred from homology"/>
<evidence type="ECO:0000256" key="6">
    <source>
        <dbReference type="ARBA" id="ARBA00022839"/>
    </source>
</evidence>
<keyword evidence="4" id="KW-0255">Endonuclease</keyword>
<protein>
    <submittedName>
        <fullName evidence="8">UL12</fullName>
    </submittedName>
</protein>
<reference evidence="8" key="2">
    <citation type="submission" date="2004-06" db="EMBL/GenBank/DDBJ databases">
        <authorList>
            <person name="Herbst L.H."/>
            <person name="Ene A.R."/>
            <person name="Su M."/>
            <person name="DeSalle R."/>
            <person name="Lenz J."/>
        </authorList>
    </citation>
    <scope>NUCLEOTIDE SEQUENCE</scope>
    <source>
        <strain evidence="8">FL var A</strain>
    </source>
</reference>
<evidence type="ECO:0000256" key="1">
    <source>
        <dbReference type="ARBA" id="ARBA00022562"/>
    </source>
</evidence>
<gene>
    <name evidence="8" type="primary">UL12</name>
</gene>
<evidence type="ECO:0000256" key="2">
    <source>
        <dbReference type="ARBA" id="ARBA00022581"/>
    </source>
</evidence>
<organism evidence="8">
    <name type="scientific">Fibropapilloma-associated turtle herpesvirus</name>
    <dbReference type="NCBI Taxonomy" id="256817"/>
    <lineage>
        <taxon>Viruses</taxon>
        <taxon>Duplodnaviria</taxon>
        <taxon>Heunggongvirae</taxon>
        <taxon>Peploviricota</taxon>
        <taxon>Herviviricetes</taxon>
        <taxon>Herpesvirales</taxon>
        <taxon>Orthoherpesviridae</taxon>
        <taxon>Alphaherpesvirinae</taxon>
        <taxon>Scutavirus</taxon>
        <taxon>Scutavirus chelonidalpha5</taxon>
    </lineage>
</organism>
<evidence type="ECO:0000313" key="8">
    <source>
        <dbReference type="EMBL" id="AAU84516.1"/>
    </source>
</evidence>